<feature type="region of interest" description="Disordered" evidence="1">
    <location>
        <begin position="21"/>
        <end position="66"/>
    </location>
</feature>
<sequence>MRPRTRAIGAVAILLATLPMSTATHAANRPATATPQGSTRPAPPPVPHPVQVLARDCPLRDRAPLG</sequence>
<keyword evidence="4" id="KW-1185">Reference proteome</keyword>
<dbReference type="RefSeq" id="WP_253885191.1">
    <property type="nucleotide sequence ID" value="NZ_BAAAVB010000006.1"/>
</dbReference>
<organism evidence="3 4">
    <name type="scientific">Actinokineospora diospyrosa</name>
    <dbReference type="NCBI Taxonomy" id="103728"/>
    <lineage>
        <taxon>Bacteria</taxon>
        <taxon>Bacillati</taxon>
        <taxon>Actinomycetota</taxon>
        <taxon>Actinomycetes</taxon>
        <taxon>Pseudonocardiales</taxon>
        <taxon>Pseudonocardiaceae</taxon>
        <taxon>Actinokineospora</taxon>
    </lineage>
</organism>
<feature type="compositionally biased region" description="Polar residues" evidence="1">
    <location>
        <begin position="21"/>
        <end position="39"/>
    </location>
</feature>
<dbReference type="EMBL" id="JAMTCO010000002">
    <property type="protein sequence ID" value="MCP2268266.1"/>
    <property type="molecule type" value="Genomic_DNA"/>
</dbReference>
<accession>A0ABT1I6R8</accession>
<evidence type="ECO:0000256" key="2">
    <source>
        <dbReference type="SAM" id="SignalP"/>
    </source>
</evidence>
<evidence type="ECO:0000313" key="4">
    <source>
        <dbReference type="Proteomes" id="UP001205185"/>
    </source>
</evidence>
<keyword evidence="2" id="KW-0732">Signal</keyword>
<evidence type="ECO:0000256" key="1">
    <source>
        <dbReference type="SAM" id="MobiDB-lite"/>
    </source>
</evidence>
<dbReference type="Proteomes" id="UP001205185">
    <property type="component" value="Unassembled WGS sequence"/>
</dbReference>
<proteinExistence type="predicted"/>
<gene>
    <name evidence="3" type="ORF">LV75_000752</name>
</gene>
<reference evidence="3 4" key="1">
    <citation type="submission" date="2022-06" db="EMBL/GenBank/DDBJ databases">
        <title>Genomic Encyclopedia of Archaeal and Bacterial Type Strains, Phase II (KMG-II): from individual species to whole genera.</title>
        <authorList>
            <person name="Goeker M."/>
        </authorList>
    </citation>
    <scope>NUCLEOTIDE SEQUENCE [LARGE SCALE GENOMIC DNA]</scope>
    <source>
        <strain evidence="3 4">DSM 44255</strain>
    </source>
</reference>
<comment type="caution">
    <text evidence="3">The sequence shown here is derived from an EMBL/GenBank/DDBJ whole genome shotgun (WGS) entry which is preliminary data.</text>
</comment>
<evidence type="ECO:0000313" key="3">
    <source>
        <dbReference type="EMBL" id="MCP2268266.1"/>
    </source>
</evidence>
<feature type="chain" id="PRO_5045329614" evidence="2">
    <location>
        <begin position="27"/>
        <end position="66"/>
    </location>
</feature>
<protein>
    <submittedName>
        <fullName evidence="3">Uncharacterized protein</fullName>
    </submittedName>
</protein>
<feature type="compositionally biased region" description="Basic and acidic residues" evidence="1">
    <location>
        <begin position="57"/>
        <end position="66"/>
    </location>
</feature>
<feature type="signal peptide" evidence="2">
    <location>
        <begin position="1"/>
        <end position="26"/>
    </location>
</feature>
<name>A0ABT1I6R8_9PSEU</name>